<comment type="pathway">
    <text evidence="1 5">Purine metabolism; 7-cyano-7-deazaguanine biosynthesis.</text>
</comment>
<dbReference type="InterPro" id="IPR038418">
    <property type="entry name" value="6-PTP_synth/QueD_sf"/>
</dbReference>
<keyword evidence="5" id="KW-0671">Queuosine biosynthesis</keyword>
<evidence type="ECO:0000256" key="5">
    <source>
        <dbReference type="PIRNR" id="PIRNR006113"/>
    </source>
</evidence>
<feature type="active site" description="Charge relay system" evidence="6">
    <location>
        <position position="111"/>
    </location>
</feature>
<evidence type="ECO:0000313" key="8">
    <source>
        <dbReference type="EMBL" id="WRO22452.1"/>
    </source>
</evidence>
<evidence type="ECO:0000256" key="2">
    <source>
        <dbReference type="ARBA" id="ARBA00008900"/>
    </source>
</evidence>
<dbReference type="Proteomes" id="UP001329915">
    <property type="component" value="Chromosome"/>
</dbReference>
<dbReference type="SUPFAM" id="SSF55620">
    <property type="entry name" value="Tetrahydrobiopterin biosynthesis enzymes-like"/>
    <property type="match status" value="1"/>
</dbReference>
<dbReference type="PANTHER" id="PTHR12589">
    <property type="entry name" value="PYRUVOYL TETRAHYDROBIOPTERIN SYNTHASE"/>
    <property type="match status" value="1"/>
</dbReference>
<evidence type="ECO:0000313" key="9">
    <source>
        <dbReference type="Proteomes" id="UP001329915"/>
    </source>
</evidence>
<keyword evidence="5 8" id="KW-0456">Lyase</keyword>
<protein>
    <recommendedName>
        <fullName evidence="3 5">6-carboxy-5,6,7,8-tetrahydropterin synthase</fullName>
        <ecNumber evidence="5">4.-.-.-</ecNumber>
    </recommendedName>
</protein>
<evidence type="ECO:0000256" key="6">
    <source>
        <dbReference type="PIRSR" id="PIRSR006113-1"/>
    </source>
</evidence>
<reference evidence="8 9" key="1">
    <citation type="submission" date="2023-04" db="EMBL/GenBank/DDBJ databases">
        <authorList>
            <person name="Hsu D."/>
        </authorList>
    </citation>
    <scope>NUCLEOTIDE SEQUENCE [LARGE SCALE GENOMIC DNA]</scope>
    <source>
        <strain evidence="8 9">MK1</strain>
    </source>
</reference>
<organism evidence="8 9">
    <name type="scientific">Metallumcola ferriviriculae</name>
    <dbReference type="NCBI Taxonomy" id="3039180"/>
    <lineage>
        <taxon>Bacteria</taxon>
        <taxon>Bacillati</taxon>
        <taxon>Bacillota</taxon>
        <taxon>Clostridia</taxon>
        <taxon>Neomoorellales</taxon>
        <taxon>Desulfitibacteraceae</taxon>
        <taxon>Metallumcola</taxon>
    </lineage>
</organism>
<dbReference type="PANTHER" id="PTHR12589:SF8">
    <property type="entry name" value="6-CARBOXY-5,6,7,8-TETRAHYDROPTERIN SYNTHASE"/>
    <property type="match status" value="1"/>
</dbReference>
<dbReference type="NCBIfam" id="TIGR03367">
    <property type="entry name" value="queuosine_QueD"/>
    <property type="match status" value="1"/>
</dbReference>
<evidence type="ECO:0000256" key="7">
    <source>
        <dbReference type="PIRSR" id="PIRSR006113-2"/>
    </source>
</evidence>
<dbReference type="GO" id="GO:0008616">
    <property type="term" value="P:tRNA queuosine(34) biosynthetic process"/>
    <property type="evidence" value="ECO:0007669"/>
    <property type="project" value="UniProtKB-KW"/>
</dbReference>
<accession>A0AAU0UPJ2</accession>
<gene>
    <name evidence="8" type="primary">queD</name>
    <name evidence="8" type="ORF">MFMK1_002282</name>
</gene>
<comment type="catalytic activity">
    <reaction evidence="4 5">
        <text>7,8-dihydroneopterin 3'-triphosphate + H2O = 6-carboxy-5,6,7,8-tetrahydropterin + triphosphate + acetaldehyde + 2 H(+)</text>
        <dbReference type="Rhea" id="RHEA:27966"/>
        <dbReference type="ChEBI" id="CHEBI:15343"/>
        <dbReference type="ChEBI" id="CHEBI:15377"/>
        <dbReference type="ChEBI" id="CHEBI:15378"/>
        <dbReference type="ChEBI" id="CHEBI:18036"/>
        <dbReference type="ChEBI" id="CHEBI:58462"/>
        <dbReference type="ChEBI" id="CHEBI:61032"/>
        <dbReference type="EC" id="4.1.2.50"/>
    </reaction>
</comment>
<feature type="binding site" evidence="7">
    <location>
        <position position="27"/>
    </location>
    <ligand>
        <name>Zn(2+)</name>
        <dbReference type="ChEBI" id="CHEBI:29105"/>
    </ligand>
</feature>
<evidence type="ECO:0000256" key="1">
    <source>
        <dbReference type="ARBA" id="ARBA00005061"/>
    </source>
</evidence>
<dbReference type="GO" id="GO:0070497">
    <property type="term" value="F:6-carboxytetrahydropterin synthase activity"/>
    <property type="evidence" value="ECO:0007669"/>
    <property type="project" value="UniProtKB-EC"/>
</dbReference>
<dbReference type="KEGG" id="dbc:MFMK1_002282"/>
<dbReference type="EMBL" id="CP121694">
    <property type="protein sequence ID" value="WRO22452.1"/>
    <property type="molecule type" value="Genomic_DNA"/>
</dbReference>
<feature type="binding site" evidence="7">
    <location>
        <position position="14"/>
    </location>
    <ligand>
        <name>Zn(2+)</name>
        <dbReference type="ChEBI" id="CHEBI:29105"/>
    </ligand>
</feature>
<keyword evidence="5 7" id="KW-0862">Zinc</keyword>
<feature type="binding site" evidence="7">
    <location>
        <position position="29"/>
    </location>
    <ligand>
        <name>Zn(2+)</name>
        <dbReference type="ChEBI" id="CHEBI:29105"/>
    </ligand>
</feature>
<comment type="similarity">
    <text evidence="2 5">Belongs to the PTPS family. QueD subfamily.</text>
</comment>
<keyword evidence="5 7" id="KW-0479">Metal-binding</keyword>
<dbReference type="PIRSF" id="PIRSF006113">
    <property type="entry name" value="PTP_synth"/>
    <property type="match status" value="1"/>
</dbReference>
<dbReference type="RefSeq" id="WP_366921864.1">
    <property type="nucleotide sequence ID" value="NZ_CP121694.1"/>
</dbReference>
<dbReference type="InterPro" id="IPR007115">
    <property type="entry name" value="6-PTP_synth/QueD"/>
</dbReference>
<name>A0AAU0UPJ2_9FIRM</name>
<dbReference type="Gene3D" id="3.30.479.10">
    <property type="entry name" value="6-pyruvoyl tetrahydropterin synthase/QueD"/>
    <property type="match status" value="1"/>
</dbReference>
<proteinExistence type="inferred from homology"/>
<feature type="active site" description="Proton acceptor" evidence="6">
    <location>
        <position position="23"/>
    </location>
</feature>
<dbReference type="AlphaFoldDB" id="A0AAU0UPJ2"/>
<sequence length="123" mass="14160">MYVLTVKKRFSAAHLLNNYQGKCANLHGHTWLVEINVFGSELDDKGMLLDFGYLKGQLEKLVGDYDHRYLNELPDFHEVNPTAENMARIIFDKVKEFLPKHVSVDCVTVWESPDASAVYKEDK</sequence>
<dbReference type="Pfam" id="PF01242">
    <property type="entry name" value="PTPS"/>
    <property type="match status" value="1"/>
</dbReference>
<feature type="active site" description="Charge relay system" evidence="6">
    <location>
        <position position="67"/>
    </location>
</feature>
<keyword evidence="9" id="KW-1185">Reference proteome</keyword>
<dbReference type="EC" id="4.-.-.-" evidence="5"/>
<evidence type="ECO:0000256" key="3">
    <source>
        <dbReference type="ARBA" id="ARBA00018141"/>
    </source>
</evidence>
<dbReference type="GO" id="GO:0046872">
    <property type="term" value="F:metal ion binding"/>
    <property type="evidence" value="ECO:0007669"/>
    <property type="project" value="UniProtKB-KW"/>
</dbReference>
<comment type="cofactor">
    <cofactor evidence="5 7">
        <name>Zn(2+)</name>
        <dbReference type="ChEBI" id="CHEBI:29105"/>
    </cofactor>
    <text evidence="5 7">Binds 1 zinc ion per subunit.</text>
</comment>
<evidence type="ECO:0000256" key="4">
    <source>
        <dbReference type="ARBA" id="ARBA00048807"/>
    </source>
</evidence>